<dbReference type="KEGG" id="pcor:KS4_02710"/>
<dbReference type="EMBL" id="CP036425">
    <property type="protein sequence ID" value="QDU32240.1"/>
    <property type="molecule type" value="Genomic_DNA"/>
</dbReference>
<proteinExistence type="predicted"/>
<dbReference type="Proteomes" id="UP000317369">
    <property type="component" value="Chromosome"/>
</dbReference>
<sequence length="1238" mass="130358">MSDASLIARLRGCSAAALIGYAILGTGASLLHADYYSWLGGTEAFDLGTNWQNNTTNTSGVLPFNTTNYGVYGHQLTVDTTSYFSGIPVAFVTNPIHDHELWLFNGASLRIKDAATKLTFDQFDAFLSVENSASLTVDNKAKLSVVGGSSEIYIGRGYVADTAAGTLEIRTGGVIETNQISIGKFYNGVAGNGVATITDSGSRLDTGTLRIGDVSSGGVPGIYTPRTQGLLNISNLAVVTSDLTVVGGNADGEVIIDNATLDSNDLYVGSSSTSSGFATKFATGQLEVSGSAGSVRSNLLTIGTYATGVVNVEDFASLSTGALTIGAFDGLGILDVHSGGNLSIEGSFDNIAAAVRIGSYSREDNQLILRGTDTEMRITDQDGTTMHIGYNGDGTWAITDGAQFGSDAAITSSYRVGSYNGVGRLTISGANSSFTDVNGHVTLAMGTATTGYLDVLDGGSIQAERIDVGNQGSGHLNISGMDSQLIAQALNVHVDGSTVTVESGGEIDVDYLEIDNFSLFDSSPRVDVGAGGYINANSIVVGEGNSAEMNINNGGIVDVGSFWLGKEDRIGARNALAVTKLSNNSKLSVVSDLVIGKGRKFDSRLEINSGSIVEAHNYVIIGQGDQSNSLLAIKGEWNNASILDVDFNLYVGDEGNGDVMLTMGDHSEINIADDMHVGRDNTGKAEVVIDGFLADLNVASQLHVGYNSNGKFIINEGEADVHSLSVGTNMDSYGHVIVKGQDSKLNILTTASIGYNPANANDSGNGRVDLINNGTLAAGTQLIVGENGTLNIWGGELQTNEIIIENGADVHWDSGLIMFKQSTDLYYSSGLSKLLGSSNHLNAGQMLIVDGTLNLAQQLTLNGGTLIASDIDAFMGSQMLQLNSGMLGFIYGVDIGNRNNVLGDHLELKQGITIASAGQFTNNGWISGSGTINDQVPEHDDVYSYGDGTFYNGLNGTLHLDKNDRIFIDMFDATNEGKIEVFDGQLIIESALLNRGDLMQFGGLINIDEQLLNEGQITGLNTHLRTSNIVNQGDMDYADTQHLIFGDIKNELNGKITVTRGARLTLHDDVQNDSTIEIADDASVVIFGELSGTGSIIGGGTTYIEGTLTPGHSPGQLDITGDLVLTEDATAQMEIAGTLAGSQYDIVNINGDLTLNGILEVLLLDGFNPLLGQAFQLFDATNLHGQFEQLLLPILTSNLDWDTTQLNSQGVLRIIPEPTTALTLGALLCLFIKHRRSV</sequence>
<keyword evidence="2" id="KW-1185">Reference proteome</keyword>
<reference evidence="1 2" key="1">
    <citation type="submission" date="2019-02" db="EMBL/GenBank/DDBJ databases">
        <title>Deep-cultivation of Planctomycetes and their phenomic and genomic characterization uncovers novel biology.</title>
        <authorList>
            <person name="Wiegand S."/>
            <person name="Jogler M."/>
            <person name="Boedeker C."/>
            <person name="Pinto D."/>
            <person name="Vollmers J."/>
            <person name="Rivas-Marin E."/>
            <person name="Kohn T."/>
            <person name="Peeters S.H."/>
            <person name="Heuer A."/>
            <person name="Rast P."/>
            <person name="Oberbeckmann S."/>
            <person name="Bunk B."/>
            <person name="Jeske O."/>
            <person name="Meyerdierks A."/>
            <person name="Storesund J.E."/>
            <person name="Kallscheuer N."/>
            <person name="Luecker S."/>
            <person name="Lage O.M."/>
            <person name="Pohl T."/>
            <person name="Merkel B.J."/>
            <person name="Hornburger P."/>
            <person name="Mueller R.-W."/>
            <person name="Bruemmer F."/>
            <person name="Labrenz M."/>
            <person name="Spormann A.M."/>
            <person name="Op den Camp H."/>
            <person name="Overmann J."/>
            <person name="Amann R."/>
            <person name="Jetten M.S.M."/>
            <person name="Mascher T."/>
            <person name="Medema M.H."/>
            <person name="Devos D.P."/>
            <person name="Kaster A.-K."/>
            <person name="Ovreas L."/>
            <person name="Rohde M."/>
            <person name="Galperin M.Y."/>
            <person name="Jogler C."/>
        </authorList>
    </citation>
    <scope>NUCLEOTIDE SEQUENCE [LARGE SCALE GENOMIC DNA]</scope>
    <source>
        <strain evidence="1 2">KS4</strain>
    </source>
</reference>
<evidence type="ECO:0008006" key="3">
    <source>
        <dbReference type="Google" id="ProtNLM"/>
    </source>
</evidence>
<dbReference type="OrthoDB" id="291768at2"/>
<gene>
    <name evidence="1" type="ORF">KS4_02710</name>
</gene>
<evidence type="ECO:0000313" key="1">
    <source>
        <dbReference type="EMBL" id="QDU32240.1"/>
    </source>
</evidence>
<organism evidence="1 2">
    <name type="scientific">Poriferisphaera corsica</name>
    <dbReference type="NCBI Taxonomy" id="2528020"/>
    <lineage>
        <taxon>Bacteria</taxon>
        <taxon>Pseudomonadati</taxon>
        <taxon>Planctomycetota</taxon>
        <taxon>Phycisphaerae</taxon>
        <taxon>Phycisphaerales</taxon>
        <taxon>Phycisphaeraceae</taxon>
        <taxon>Poriferisphaera</taxon>
    </lineage>
</organism>
<dbReference type="RefSeq" id="WP_145073479.1">
    <property type="nucleotide sequence ID" value="NZ_CP036425.1"/>
</dbReference>
<accession>A0A517YPV0</accession>
<evidence type="ECO:0000313" key="2">
    <source>
        <dbReference type="Proteomes" id="UP000317369"/>
    </source>
</evidence>
<name>A0A517YPV0_9BACT</name>
<protein>
    <recommendedName>
        <fullName evidence="3">PEP-CTERM protein-sorting domain-containing protein</fullName>
    </recommendedName>
</protein>
<dbReference type="AlphaFoldDB" id="A0A517YPV0"/>